<sequence length="430" mass="48239">MPVAQDLPTEVLYSIFELSPYRTLPGSTLSSNSTFTDIQSPAEFCSLSSLKEISLHHITLSHVCARWRDVAIGLECLWEQLYLSGNAFNPSDEDFISTTRDFLSRSSAHALSLDIMIDDPSFSSSSTITQLAENISTTLYTHIGRCHSLRLFASDLVISAILDIFMEYNISSPPIHPSSRHAPLSHLHIVQTTRTTGQSTFPLDLTLVAPQLTFLRVEHAEISAFPRWHLHSVALIDSFLSYHSHFQLFQKSASRKLLLDKIFIPGGIPYVRRLMEQPPSLITSLTLSRLQCARAYEDKIGEDEQRGIYAMFFTLTLFHTLRELELTELDGVTLSGLLAMLRANPPVVFVDLCRLTLRRVDVTITRGRVNLATALVHAFPGVCEVVLEDVEGGEVLVGLWKSSPMMQYGSQIWTRLEEMLVDGCVVQRML</sequence>
<dbReference type="HOGENOM" id="CLU_053557_0_0_1"/>
<reference evidence="1 2" key="1">
    <citation type="submission" date="2014-04" db="EMBL/GenBank/DDBJ databases">
        <authorList>
            <consortium name="DOE Joint Genome Institute"/>
            <person name="Kuo A."/>
            <person name="Gay G."/>
            <person name="Dore J."/>
            <person name="Kohler A."/>
            <person name="Nagy L.G."/>
            <person name="Floudas D."/>
            <person name="Copeland A."/>
            <person name="Barry K.W."/>
            <person name="Cichocki N."/>
            <person name="Veneault-Fourrey C."/>
            <person name="LaButti K."/>
            <person name="Lindquist E.A."/>
            <person name="Lipzen A."/>
            <person name="Lundell T."/>
            <person name="Morin E."/>
            <person name="Murat C."/>
            <person name="Sun H."/>
            <person name="Tunlid A."/>
            <person name="Henrissat B."/>
            <person name="Grigoriev I.V."/>
            <person name="Hibbett D.S."/>
            <person name="Martin F."/>
            <person name="Nordberg H.P."/>
            <person name="Cantor M.N."/>
            <person name="Hua S.X."/>
        </authorList>
    </citation>
    <scope>NUCLEOTIDE SEQUENCE [LARGE SCALE GENOMIC DNA]</scope>
    <source>
        <strain evidence="2">h7</strain>
    </source>
</reference>
<dbReference type="Proteomes" id="UP000053424">
    <property type="component" value="Unassembled WGS sequence"/>
</dbReference>
<organism evidence="1 2">
    <name type="scientific">Hebeloma cylindrosporum</name>
    <dbReference type="NCBI Taxonomy" id="76867"/>
    <lineage>
        <taxon>Eukaryota</taxon>
        <taxon>Fungi</taxon>
        <taxon>Dikarya</taxon>
        <taxon>Basidiomycota</taxon>
        <taxon>Agaricomycotina</taxon>
        <taxon>Agaricomycetes</taxon>
        <taxon>Agaricomycetidae</taxon>
        <taxon>Agaricales</taxon>
        <taxon>Agaricineae</taxon>
        <taxon>Hymenogastraceae</taxon>
        <taxon>Hebeloma</taxon>
    </lineage>
</organism>
<dbReference type="OrthoDB" id="3028242at2759"/>
<gene>
    <name evidence="1" type="ORF">M413DRAFT_271099</name>
</gene>
<accession>A0A0C3CT02</accession>
<protein>
    <submittedName>
        <fullName evidence="1">Uncharacterized protein</fullName>
    </submittedName>
</protein>
<evidence type="ECO:0000313" key="1">
    <source>
        <dbReference type="EMBL" id="KIM47204.1"/>
    </source>
</evidence>
<name>A0A0C3CT02_HEBCY</name>
<evidence type="ECO:0000313" key="2">
    <source>
        <dbReference type="Proteomes" id="UP000053424"/>
    </source>
</evidence>
<proteinExistence type="predicted"/>
<keyword evidence="2" id="KW-1185">Reference proteome</keyword>
<dbReference type="EMBL" id="KN831770">
    <property type="protein sequence ID" value="KIM47204.1"/>
    <property type="molecule type" value="Genomic_DNA"/>
</dbReference>
<reference evidence="2" key="2">
    <citation type="submission" date="2015-01" db="EMBL/GenBank/DDBJ databases">
        <title>Evolutionary Origins and Diversification of the Mycorrhizal Mutualists.</title>
        <authorList>
            <consortium name="DOE Joint Genome Institute"/>
            <consortium name="Mycorrhizal Genomics Consortium"/>
            <person name="Kohler A."/>
            <person name="Kuo A."/>
            <person name="Nagy L.G."/>
            <person name="Floudas D."/>
            <person name="Copeland A."/>
            <person name="Barry K.W."/>
            <person name="Cichocki N."/>
            <person name="Veneault-Fourrey C."/>
            <person name="LaButti K."/>
            <person name="Lindquist E.A."/>
            <person name="Lipzen A."/>
            <person name="Lundell T."/>
            <person name="Morin E."/>
            <person name="Murat C."/>
            <person name="Riley R."/>
            <person name="Ohm R."/>
            <person name="Sun H."/>
            <person name="Tunlid A."/>
            <person name="Henrissat B."/>
            <person name="Grigoriev I.V."/>
            <person name="Hibbett D.S."/>
            <person name="Martin F."/>
        </authorList>
    </citation>
    <scope>NUCLEOTIDE SEQUENCE [LARGE SCALE GENOMIC DNA]</scope>
    <source>
        <strain evidence="2">h7</strain>
    </source>
</reference>
<dbReference type="AlphaFoldDB" id="A0A0C3CT02"/>